<sequence>MLKPFMTLSLTAALMACSPTSSERAIGGTTDKHGCLPSAGQSYSYLKQQCVQPFNVADITLEEPANATLAVYVILSDDKAQAEVFAADLPEKTILNVVKGGYVSPDKKVRLRKTETAWKITK</sequence>
<evidence type="ECO:0000313" key="2">
    <source>
        <dbReference type="Proteomes" id="UP000294444"/>
    </source>
</evidence>
<gene>
    <name evidence="1" type="ORF">EXH44_04840</name>
</gene>
<dbReference type="PROSITE" id="PS51257">
    <property type="entry name" value="PROKAR_LIPOPROTEIN"/>
    <property type="match status" value="1"/>
</dbReference>
<dbReference type="KEGG" id="aio:EXH44_04840"/>
<evidence type="ECO:0000313" key="1">
    <source>
        <dbReference type="EMBL" id="QBQ63601.1"/>
    </source>
</evidence>
<accession>A0A4P7CK36</accession>
<evidence type="ECO:0008006" key="3">
    <source>
        <dbReference type="Google" id="ProtNLM"/>
    </source>
</evidence>
<organism evidence="1 2">
    <name type="scientific">Actinobacillus indolicus</name>
    <dbReference type="NCBI Taxonomy" id="51049"/>
    <lineage>
        <taxon>Bacteria</taxon>
        <taxon>Pseudomonadati</taxon>
        <taxon>Pseudomonadota</taxon>
        <taxon>Gammaproteobacteria</taxon>
        <taxon>Pasteurellales</taxon>
        <taxon>Pasteurellaceae</taxon>
        <taxon>Actinobacillus</taxon>
    </lineage>
</organism>
<protein>
    <recommendedName>
        <fullName evidence="3">Lipoprotein</fullName>
    </recommendedName>
</protein>
<dbReference type="EMBL" id="CP038145">
    <property type="protein sequence ID" value="QBQ63601.1"/>
    <property type="molecule type" value="Genomic_DNA"/>
</dbReference>
<keyword evidence="2" id="KW-1185">Reference proteome</keyword>
<dbReference type="AlphaFoldDB" id="A0A4P7CK36"/>
<dbReference type="Proteomes" id="UP000294444">
    <property type="component" value="Chromosome"/>
</dbReference>
<proteinExistence type="predicted"/>
<name>A0A4P7CK36_9PAST</name>
<reference evidence="1 2" key="1">
    <citation type="submission" date="2019-03" db="EMBL/GenBank/DDBJ databases">
        <authorList>
            <person name="Che Y."/>
            <person name="Zhou L."/>
        </authorList>
    </citation>
    <scope>NUCLEOTIDE SEQUENCE [LARGE SCALE GENOMIC DNA]</scope>
    <source>
        <strain evidence="1 2">AIFJ1607</strain>
    </source>
</reference>
<dbReference type="RefSeq" id="WP_162856506.1">
    <property type="nucleotide sequence ID" value="NZ_CP038145.1"/>
</dbReference>